<organism evidence="10">
    <name type="scientific">Tetraselmis sp. GSL018</name>
    <dbReference type="NCBI Taxonomy" id="582737"/>
    <lineage>
        <taxon>Eukaryota</taxon>
        <taxon>Viridiplantae</taxon>
        <taxon>Chlorophyta</taxon>
        <taxon>core chlorophytes</taxon>
        <taxon>Chlorodendrophyceae</taxon>
        <taxon>Chlorodendrales</taxon>
        <taxon>Chlorodendraceae</taxon>
        <taxon>Tetraselmis</taxon>
    </lineage>
</organism>
<evidence type="ECO:0000256" key="4">
    <source>
        <dbReference type="ARBA" id="ARBA00023002"/>
    </source>
</evidence>
<dbReference type="Pfam" id="PF00107">
    <property type="entry name" value="ADH_zinc_N"/>
    <property type="match status" value="1"/>
</dbReference>
<proteinExistence type="inferred from homology"/>
<evidence type="ECO:0000259" key="8">
    <source>
        <dbReference type="Pfam" id="PF00107"/>
    </source>
</evidence>
<dbReference type="Pfam" id="PF08240">
    <property type="entry name" value="ADH_N"/>
    <property type="match status" value="1"/>
</dbReference>
<dbReference type="FunFam" id="3.40.50.720:FF:000003">
    <property type="entry name" value="S-(hydroxymethyl)glutathione dehydrogenase"/>
    <property type="match status" value="1"/>
</dbReference>
<protein>
    <submittedName>
        <fullName evidence="10">S-glutathione dehydrogenase</fullName>
    </submittedName>
</protein>
<dbReference type="SUPFAM" id="SSF50129">
    <property type="entry name" value="GroES-like"/>
    <property type="match status" value="1"/>
</dbReference>
<dbReference type="GO" id="GO:0051903">
    <property type="term" value="F:S-(hydroxymethyl)glutathione dehydrogenase [NAD(P)+] activity"/>
    <property type="evidence" value="ECO:0007669"/>
    <property type="project" value="TreeGrafter"/>
</dbReference>
<dbReference type="InterPro" id="IPR013154">
    <property type="entry name" value="ADH-like_N"/>
</dbReference>
<comment type="similarity">
    <text evidence="6">Belongs to the zinc-containing alcohol dehydrogenase family.</text>
</comment>
<dbReference type="PANTHER" id="PTHR43880:SF12">
    <property type="entry name" value="ALCOHOL DEHYDROGENASE CLASS-3"/>
    <property type="match status" value="1"/>
</dbReference>
<dbReference type="InterPro" id="IPR036291">
    <property type="entry name" value="NAD(P)-bd_dom_sf"/>
</dbReference>
<evidence type="ECO:0000313" key="10">
    <source>
        <dbReference type="EMBL" id="JAC78455.1"/>
    </source>
</evidence>
<dbReference type="SUPFAM" id="SSF51735">
    <property type="entry name" value="NAD(P)-binding Rossmann-fold domains"/>
    <property type="match status" value="1"/>
</dbReference>
<feature type="domain" description="Alcohol dehydrogenase-like N-terminal" evidence="9">
    <location>
        <begin position="87"/>
        <end position="218"/>
    </location>
</feature>
<evidence type="ECO:0000256" key="7">
    <source>
        <dbReference type="SAM" id="MobiDB-lite"/>
    </source>
</evidence>
<keyword evidence="3 6" id="KW-0862">Zinc</keyword>
<keyword evidence="2 6" id="KW-0479">Metal-binding</keyword>
<reference evidence="10" key="1">
    <citation type="submission" date="2014-05" db="EMBL/GenBank/DDBJ databases">
        <title>The transcriptome of the halophilic microalga Tetraselmis sp. GSL018 isolated from the Great Salt Lake, Utah.</title>
        <authorList>
            <person name="Jinkerson R.E."/>
            <person name="D'Adamo S."/>
            <person name="Posewitz M.C."/>
        </authorList>
    </citation>
    <scope>NUCLEOTIDE SEQUENCE</scope>
    <source>
        <strain evidence="10">GSL018</strain>
    </source>
</reference>
<dbReference type="EMBL" id="GBEZ01006973">
    <property type="protein sequence ID" value="JAC78455.1"/>
    <property type="molecule type" value="Transcribed_RNA"/>
</dbReference>
<feature type="domain" description="Alcohol dehydrogenase-like C-terminal" evidence="8">
    <location>
        <begin position="261"/>
        <end position="391"/>
    </location>
</feature>
<gene>
    <name evidence="10" type="ORF">TSPGSL018_15075</name>
</gene>
<dbReference type="AlphaFoldDB" id="A0A061S6D6"/>
<keyword evidence="5" id="KW-0520">NAD</keyword>
<feature type="region of interest" description="Disordered" evidence="7">
    <location>
        <begin position="27"/>
        <end position="46"/>
    </location>
</feature>
<feature type="compositionally biased region" description="Polar residues" evidence="7">
    <location>
        <begin position="36"/>
        <end position="46"/>
    </location>
</feature>
<evidence type="ECO:0000256" key="3">
    <source>
        <dbReference type="ARBA" id="ARBA00022833"/>
    </source>
</evidence>
<evidence type="ECO:0000256" key="6">
    <source>
        <dbReference type="RuleBase" id="RU361277"/>
    </source>
</evidence>
<sequence>MHHQVDGQSVSNSKPDQSTATTVVASGDNVAGGSRMVQQQSSSTNRKNFSLGKFSTVGSPVLCRALVAFGSRELPRICEVTVGVPLDGEVRVRMLCASICPTDTEAAVATEPSGFRFPCVLGHEGAGVVESVGPGVKSVKSGDYVIPCFLPFCGRCSLCKSGKTNLCDSGKQTTRLGLMQDGSTRFRLSGSDQQVFHFLGTSTLSEFSVIHEHHLAKVSKRAPPDRVCLLSCTVPCGLGAVFNTAQVVEGSTSAVFGLSLVGLAVIEALRLSNARRIIAIDIDDEKLSIARGWGATDCVNPGNCSGELPRVIQELSNGGVDYSFDCVGTSSVSRAALDCCHSGWGLATLVGCGGSTSSQLPFDQGQALSGKAWKGSIFGGYKSRAEIPVLVERYLSGEIMLNRFQVNRISLSSFAQGFSLVREGKCTAHQVVVFHQS</sequence>
<feature type="region of interest" description="Disordered" evidence="7">
    <location>
        <begin position="1"/>
        <end position="21"/>
    </location>
</feature>
<keyword evidence="4" id="KW-0560">Oxidoreductase</keyword>
<name>A0A061S6D6_9CHLO</name>
<evidence type="ECO:0000256" key="1">
    <source>
        <dbReference type="ARBA" id="ARBA00001947"/>
    </source>
</evidence>
<dbReference type="InterPro" id="IPR011032">
    <property type="entry name" value="GroES-like_sf"/>
</dbReference>
<dbReference type="InterPro" id="IPR002328">
    <property type="entry name" value="ADH_Zn_CS"/>
</dbReference>
<evidence type="ECO:0000256" key="5">
    <source>
        <dbReference type="ARBA" id="ARBA00023027"/>
    </source>
</evidence>
<accession>A0A061S6D6</accession>
<dbReference type="Gene3D" id="3.40.50.720">
    <property type="entry name" value="NAD(P)-binding Rossmann-like Domain"/>
    <property type="match status" value="1"/>
</dbReference>
<dbReference type="PROSITE" id="PS00059">
    <property type="entry name" value="ADH_ZINC"/>
    <property type="match status" value="1"/>
</dbReference>
<comment type="cofactor">
    <cofactor evidence="1 6">
        <name>Zn(2+)</name>
        <dbReference type="ChEBI" id="CHEBI:29105"/>
    </cofactor>
</comment>
<dbReference type="GO" id="GO:0046294">
    <property type="term" value="P:formaldehyde catabolic process"/>
    <property type="evidence" value="ECO:0007669"/>
    <property type="project" value="TreeGrafter"/>
</dbReference>
<evidence type="ECO:0000256" key="2">
    <source>
        <dbReference type="ARBA" id="ARBA00022723"/>
    </source>
</evidence>
<dbReference type="PANTHER" id="PTHR43880">
    <property type="entry name" value="ALCOHOL DEHYDROGENASE"/>
    <property type="match status" value="1"/>
</dbReference>
<evidence type="ECO:0000259" key="9">
    <source>
        <dbReference type="Pfam" id="PF08240"/>
    </source>
</evidence>
<dbReference type="GO" id="GO:0008270">
    <property type="term" value="F:zinc ion binding"/>
    <property type="evidence" value="ECO:0007669"/>
    <property type="project" value="InterPro"/>
</dbReference>
<dbReference type="Gene3D" id="3.90.180.10">
    <property type="entry name" value="Medium-chain alcohol dehydrogenases, catalytic domain"/>
    <property type="match status" value="1"/>
</dbReference>
<dbReference type="InterPro" id="IPR013149">
    <property type="entry name" value="ADH-like_C"/>
</dbReference>
<dbReference type="GO" id="GO:0005829">
    <property type="term" value="C:cytosol"/>
    <property type="evidence" value="ECO:0007669"/>
    <property type="project" value="TreeGrafter"/>
</dbReference>